<evidence type="ECO:0000313" key="3">
    <source>
        <dbReference type="Ensembl" id="ENSNFUP00015004418.1"/>
    </source>
</evidence>
<keyword evidence="4" id="KW-1185">Reference proteome</keyword>
<feature type="domain" description="DUF4939" evidence="2">
    <location>
        <begin position="29"/>
        <end position="110"/>
    </location>
</feature>
<feature type="region of interest" description="Disordered" evidence="1">
    <location>
        <begin position="1"/>
        <end position="21"/>
    </location>
</feature>
<evidence type="ECO:0000256" key="1">
    <source>
        <dbReference type="SAM" id="MobiDB-lite"/>
    </source>
</evidence>
<dbReference type="AlphaFoldDB" id="A0A8C6KLW9"/>
<reference evidence="3" key="2">
    <citation type="submission" date="2025-08" db="UniProtKB">
        <authorList>
            <consortium name="Ensembl"/>
        </authorList>
    </citation>
    <scope>IDENTIFICATION</scope>
</reference>
<protein>
    <recommendedName>
        <fullName evidence="2">DUF4939 domain-containing protein</fullName>
    </recommendedName>
</protein>
<dbReference type="GeneTree" id="ENSGT01100000263720"/>
<dbReference type="InterPro" id="IPR032549">
    <property type="entry name" value="DUF4939"/>
</dbReference>
<name>A0A8C6KLW9_NOTFU</name>
<proteinExistence type="predicted"/>
<reference evidence="3" key="1">
    <citation type="submission" date="2014-08" db="EMBL/GenBank/DDBJ databases">
        <authorList>
            <person name="Senf B."/>
            <person name="Petzold A."/>
            <person name="Downie B.R."/>
            <person name="Koch P."/>
            <person name="Platzer M."/>
        </authorList>
    </citation>
    <scope>NUCLEOTIDE SEQUENCE [LARGE SCALE GENOMIC DNA]</scope>
    <source>
        <strain evidence="3">GRZ</strain>
    </source>
</reference>
<dbReference type="Ensembl" id="ENSNFUT00015004664.1">
    <property type="protein sequence ID" value="ENSNFUP00015004418.1"/>
    <property type="gene ID" value="ENSNFUG00015002225.1"/>
</dbReference>
<dbReference type="Proteomes" id="UP000694548">
    <property type="component" value="Chromosome sgr01"/>
</dbReference>
<sequence>SGGRGRLHTSSPAPLPVQHHGIGFRVTQSPQPETFAGEPEKCRCFRLLCELAFNRSPDTFVNDAVKVSFIVSLVRGRALQWAEARSRQPTFLQGPFAAFLAEFKQIFDQSESPDRDY</sequence>
<reference evidence="3" key="3">
    <citation type="submission" date="2025-09" db="UniProtKB">
        <authorList>
            <consortium name="Ensembl"/>
        </authorList>
    </citation>
    <scope>IDENTIFICATION</scope>
</reference>
<dbReference type="Pfam" id="PF16297">
    <property type="entry name" value="DUF4939"/>
    <property type="match status" value="1"/>
</dbReference>
<evidence type="ECO:0000259" key="2">
    <source>
        <dbReference type="Pfam" id="PF16297"/>
    </source>
</evidence>
<evidence type="ECO:0000313" key="4">
    <source>
        <dbReference type="Proteomes" id="UP000694548"/>
    </source>
</evidence>
<accession>A0A8C6KLW9</accession>
<organism evidence="3 4">
    <name type="scientific">Nothobranchius furzeri</name>
    <name type="common">Turquoise killifish</name>
    <dbReference type="NCBI Taxonomy" id="105023"/>
    <lineage>
        <taxon>Eukaryota</taxon>
        <taxon>Metazoa</taxon>
        <taxon>Chordata</taxon>
        <taxon>Craniata</taxon>
        <taxon>Vertebrata</taxon>
        <taxon>Euteleostomi</taxon>
        <taxon>Actinopterygii</taxon>
        <taxon>Neopterygii</taxon>
        <taxon>Teleostei</taxon>
        <taxon>Neoteleostei</taxon>
        <taxon>Acanthomorphata</taxon>
        <taxon>Ovalentaria</taxon>
        <taxon>Atherinomorphae</taxon>
        <taxon>Cyprinodontiformes</taxon>
        <taxon>Nothobranchiidae</taxon>
        <taxon>Nothobranchius</taxon>
    </lineage>
</organism>